<dbReference type="PANTHER" id="PTHR15600">
    <property type="entry name" value="SACSIN"/>
    <property type="match status" value="1"/>
</dbReference>
<dbReference type="InterPro" id="IPR052972">
    <property type="entry name" value="Sacsin_chaperone_reg"/>
</dbReference>
<dbReference type="Gene3D" id="3.30.565.10">
    <property type="entry name" value="Histidine kinase-like ATPase, C-terminal domain"/>
    <property type="match status" value="1"/>
</dbReference>
<proteinExistence type="predicted"/>
<dbReference type="Pfam" id="PF25794">
    <property type="entry name" value="SACS"/>
    <property type="match status" value="2"/>
</dbReference>
<comment type="caution">
    <text evidence="2">The sequence shown here is derived from an EMBL/GenBank/DDBJ whole genome shotgun (WGS) entry which is preliminary data.</text>
</comment>
<keyword evidence="3" id="KW-1185">Reference proteome</keyword>
<dbReference type="PROSITE" id="PS50097">
    <property type="entry name" value="BTB"/>
    <property type="match status" value="1"/>
</dbReference>
<reference evidence="2 3" key="1">
    <citation type="submission" date="2019-12" db="EMBL/GenBank/DDBJ databases">
        <authorList>
            <person name="Floudas D."/>
            <person name="Bentzer J."/>
            <person name="Ahren D."/>
            <person name="Johansson T."/>
            <person name="Persson P."/>
            <person name="Tunlid A."/>
        </authorList>
    </citation>
    <scope>NUCLEOTIDE SEQUENCE [LARGE SCALE GENOMIC DNA]</scope>
    <source>
        <strain evidence="2 3">CBS 102.39</strain>
    </source>
</reference>
<evidence type="ECO:0000259" key="1">
    <source>
        <dbReference type="PROSITE" id="PS50097"/>
    </source>
</evidence>
<sequence length="2684" mass="300814">MPTTQKEFVSITDLLAGIVRGYPASSIFREYIQNSDDARASIQIFILDERVFLTESLVDDCLKETQGPALICINDGIIHDADWKALQSIHASSKKEDTNRTGKNGLGFRASYHFTENPHILSGRKLLILDPHRRFEEHPGGAAIDIVNEGTQFPDQLSPFTSFVQDANASYSGTIFRLPLRTENQASITEIIKEKKATTSSEILGLFNSFCANELEKVILFLKSVQKIEFRHIKADGTETVIAMASIEAMDGRPQEGTLRRQVNLKSPGSDTTSREWCFHYFSPEQAQIIEYLSSRLGENVSSRLVGEKLAPAISLAYPIEGPAASGRLFTLLPLPIPSGLPVHLDALFAIEPHRQSLQNAVDVGTGNTRERFLVEWNKMLFEVVFPKAWAALIDDTAKFEEPISQFWSIWPPDLTGNNNQWANITTCTLLEIAKSGKSVFPLIANDPPLYASLQDTSLLLSNANPGVELGILASLSLSVTQPPPHIYEILHANQKLFKAGFVSPNEVYQRLLKIFPASTAPSYTPDVRRIMVDYLSSSQTPRPTATFIPGIAWFTLTNGSRVALGRSSRHYIMPASEVELSLFGDHCSLMLSWDGMSESFRRLAGVTANKDILNITSITSSHIVSILQTKLGPNAQSQGSSRQEEHAWLIDFWKWITAQEHLRQSFFLHNFRQQYSELPLLPRQDGTIAKFSEKAIVFDNVDASTIAAWAALGVSPLHHELLSASRQMKECVERPWSADFANTLIRTCDLTSQDSLSKSNCLAIQTSLANFLPSHTTQDIRDKLTTMRVFKTRTSNDLPWSFTALYGSHPPVFINVPDGFPLPIQSSSVNYVNMRDNQTVTVVKYALNNTPYIQDEKLLLRKGFENWNSQPDELKGLIVDWVFRYRSRLGSALLDQFNGLPYVRVNGVAHRVIPQNLIDPTSALRTIYAGEVGRFPVNDFANAYLPILREFGLVKFRFDETIVKERIEYFTATDSEHDAQIIGKVKHFIAFCNASWAASFHTIIVNARALNWLPLDDGTLCSPQGCRDSIHANREHENPAYYDLAMKVLPQDVHIVSPAFRTSLGWTDPVPGEILYRQFRLTLERRNAQERYERLASLIDYFGRLHGDNLIGQKELQNLKDLTSRIPWIPAASSSTGRLVRTEHATFVDDVELKPPFERVRPRYSSFLTAMGCLPRPAFSTLTHYLGQLDYRSPPNVKAGIAILEEIVTQHPDFDRSQVSVPVSDNRSLNINEVFFPDTRYTGIQGIPNNLVPAHSMISQSLAQKLGMQFLSSIVLNAGEDDDDDDDDYQMSEDLVGRIQDFLRGYDAEYAVNEFIANADDARAKSFALALNKMPETRRGDAFLSAGMQKLIGENPSLVFYNNALLSDADFRGIVNVGRGGKVDKSETHGRHGLGALSCYYFTDVTTVISGEWILFLDPAGSYLPPRRRNGRRTALRRKLADFMRQYPDQMASYGTTFGFSSTTNNYPGTLFILPLYSTINNQKCTPSVVNRMFESSYWQLAQNALFFTGLEAIWAEQRAADGVGPTRLWRISATRSAELPLGSDFRRFELTITREYQWTRPLSEQWLVATSENALIPMEHEETATSLKLNTNVPILVQLAVRLDPLKLAAESQAHHLFSTVRLPHSTSLPFHINARFAISSNRKSVVLSTADATQRLDKQTAYNRWIIDQVVPALYLSSFEHLLHTYSPNVQSGSKEFYTEEFWLLNVSDDLAKMVRDGVFSMLPDCEHKLVKPSSGGYVFLCFNESTFSDNEPHSVRRILRSIKHPTFVYSPRLPHLATIPGAQTVNPEFVRDALMKTAVEDIERLLADGKIEVKAISEALEYVSKLPLAGLPLIFTSIGKLHSVPGPDDEPIYYSHNSKHVQLFPSVPFIKPGLYSSEVINALLLAQTNVVELEQANILSVVERTLSTLADEGVRADWTKSFWVAYKDLPGPPTLDELERAGFAVVPSSSGFRSLKDCIPTKMVFLGNEPRSSLWPMICRIMSELDIEVLYPVQTEDVNRHFSQSFGDIVSNFIRCLRNPNDIKVKLGHEDQKELSSWLLTSLSASNTLNSISKAGVAFTTLLSVPLWWGQSSAGKVLCSAADLESYVVRNAFDIKLLLPFQRQGTVVIHAKASLSVILKHCKRHNGNMTASQMLEVLELPTTLSPTEARGYAHIYSALLQSCPPSELRYIGIRVPDRDGALRLIREFYDDTVTFFVRTLSFTNTSSFVHPAFTGLQPVLAQYGLNTEVTFDTFLHCATAIDTGLQAYETSMNDSSATQGTAPGREDLHRMSQAAFEVFCNDLPSKLMLNSWHAFNDIRFIRPHTSRRQGAPFDTDRYCKHISSVLCSPNLLVAQEYEPIAWTQRLLFLTQPSEQLRVLNRELGVPKASEVVEHLKVLATQVARDHPGNSVVLSDLKATYKWLNENANNARPYLLQISAEKMFLNVDDPTTSHWTGKWVAANEMLLNLHYDMGQVRQVRTFLQDYGDLLSAAGTGKLEGFSRSNQSHRLSSLNSVSLRDIFNNMRTSGELLDVELVPEMSTGDRPVATDGLRAHRAFLAACIPHVRAASTGGWQEHLHIEFPGTYTGAKALIDYFYIGKCDLSTPKPGLSRTETEVLLRDVLDLLKAADQWDIPELKSEMENAIIHTHDLIQRMPHYFDTLMEAATESEASALVEALNEFRSTNSSIWQQLMAESDEEAN</sequence>
<evidence type="ECO:0000313" key="3">
    <source>
        <dbReference type="Proteomes" id="UP000521872"/>
    </source>
</evidence>
<dbReference type="InterPro" id="IPR036890">
    <property type="entry name" value="HATPase_C_sf"/>
</dbReference>
<dbReference type="SUPFAM" id="SSF54695">
    <property type="entry name" value="POZ domain"/>
    <property type="match status" value="1"/>
</dbReference>
<feature type="domain" description="BTB" evidence="1">
    <location>
        <begin position="2515"/>
        <end position="2588"/>
    </location>
</feature>
<dbReference type="InterPro" id="IPR011333">
    <property type="entry name" value="SKP1/BTB/POZ_sf"/>
</dbReference>
<dbReference type="Proteomes" id="UP000521872">
    <property type="component" value="Unassembled WGS sequence"/>
</dbReference>
<dbReference type="InterPro" id="IPR058210">
    <property type="entry name" value="SACS/Nov_dom"/>
</dbReference>
<accession>A0A8H4QR87</accession>
<protein>
    <recommendedName>
        <fullName evidence="1">BTB domain-containing protein</fullName>
    </recommendedName>
</protein>
<dbReference type="PANTHER" id="PTHR15600:SF42">
    <property type="entry name" value="SACSIN"/>
    <property type="match status" value="1"/>
</dbReference>
<dbReference type="EMBL" id="JAACJL010000044">
    <property type="protein sequence ID" value="KAF4615426.1"/>
    <property type="molecule type" value="Genomic_DNA"/>
</dbReference>
<gene>
    <name evidence="2" type="ORF">D9613_003544</name>
</gene>
<dbReference type="Pfam" id="PF00651">
    <property type="entry name" value="BTB"/>
    <property type="match status" value="1"/>
</dbReference>
<dbReference type="GO" id="GO:0030544">
    <property type="term" value="F:Hsp70 protein binding"/>
    <property type="evidence" value="ECO:0007669"/>
    <property type="project" value="TreeGrafter"/>
</dbReference>
<name>A0A8H4QR87_9AGAR</name>
<organism evidence="2 3">
    <name type="scientific">Agrocybe pediades</name>
    <dbReference type="NCBI Taxonomy" id="84607"/>
    <lineage>
        <taxon>Eukaryota</taxon>
        <taxon>Fungi</taxon>
        <taxon>Dikarya</taxon>
        <taxon>Basidiomycota</taxon>
        <taxon>Agaricomycotina</taxon>
        <taxon>Agaricomycetes</taxon>
        <taxon>Agaricomycetidae</taxon>
        <taxon>Agaricales</taxon>
        <taxon>Agaricineae</taxon>
        <taxon>Strophariaceae</taxon>
        <taxon>Agrocybe</taxon>
    </lineage>
</organism>
<evidence type="ECO:0000313" key="2">
    <source>
        <dbReference type="EMBL" id="KAF4615426.1"/>
    </source>
</evidence>
<dbReference type="SUPFAM" id="SSF55874">
    <property type="entry name" value="ATPase domain of HSP90 chaperone/DNA topoisomerase II/histidine kinase"/>
    <property type="match status" value="2"/>
</dbReference>
<dbReference type="Gene3D" id="3.30.710.10">
    <property type="entry name" value="Potassium Channel Kv1.1, Chain A"/>
    <property type="match status" value="1"/>
</dbReference>
<dbReference type="InterPro" id="IPR000210">
    <property type="entry name" value="BTB/POZ_dom"/>
</dbReference>